<evidence type="ECO:0000256" key="1">
    <source>
        <dbReference type="ARBA" id="ARBA00022679"/>
    </source>
</evidence>
<keyword evidence="1" id="KW-0808">Transferase</keyword>
<dbReference type="Gene3D" id="1.10.510.10">
    <property type="entry name" value="Transferase(Phosphotransferase) domain 1"/>
    <property type="match status" value="1"/>
</dbReference>
<dbReference type="Proteomes" id="UP001237642">
    <property type="component" value="Unassembled WGS sequence"/>
</dbReference>
<keyword evidence="2" id="KW-0547">Nucleotide-binding</keyword>
<keyword evidence="4" id="KW-0067">ATP-binding</keyword>
<evidence type="ECO:0000313" key="7">
    <source>
        <dbReference type="Proteomes" id="UP001237642"/>
    </source>
</evidence>
<dbReference type="EMBL" id="JAUIZM010000003">
    <property type="protein sequence ID" value="KAK1393725.1"/>
    <property type="molecule type" value="Genomic_DNA"/>
</dbReference>
<dbReference type="SUPFAM" id="SSF56112">
    <property type="entry name" value="Protein kinase-like (PK-like)"/>
    <property type="match status" value="1"/>
</dbReference>
<reference evidence="6" key="2">
    <citation type="submission" date="2023-05" db="EMBL/GenBank/DDBJ databases">
        <authorList>
            <person name="Schelkunov M.I."/>
        </authorList>
    </citation>
    <scope>NUCLEOTIDE SEQUENCE</scope>
    <source>
        <strain evidence="6">Hsosn_3</strain>
        <tissue evidence="6">Leaf</tissue>
    </source>
</reference>
<dbReference type="PANTHER" id="PTHR47973">
    <property type="entry name" value="CYSTEINE-RICH RECEPTOR-LIKE PROTEIN KINASE 3"/>
    <property type="match status" value="1"/>
</dbReference>
<dbReference type="GO" id="GO:0005524">
    <property type="term" value="F:ATP binding"/>
    <property type="evidence" value="ECO:0007669"/>
    <property type="project" value="UniProtKB-KW"/>
</dbReference>
<evidence type="ECO:0000256" key="2">
    <source>
        <dbReference type="ARBA" id="ARBA00022741"/>
    </source>
</evidence>
<reference evidence="6" key="1">
    <citation type="submission" date="2023-02" db="EMBL/GenBank/DDBJ databases">
        <title>Genome of toxic invasive species Heracleum sosnowskyi carries increased number of genes despite the absence of recent whole-genome duplications.</title>
        <authorList>
            <person name="Schelkunov M."/>
            <person name="Shtratnikova V."/>
            <person name="Makarenko M."/>
            <person name="Klepikova A."/>
            <person name="Omelchenko D."/>
            <person name="Novikova G."/>
            <person name="Obukhova E."/>
            <person name="Bogdanov V."/>
            <person name="Penin A."/>
            <person name="Logacheva M."/>
        </authorList>
    </citation>
    <scope>NUCLEOTIDE SEQUENCE</scope>
    <source>
        <strain evidence="6">Hsosn_3</strain>
        <tissue evidence="6">Leaf</tissue>
    </source>
</reference>
<keyword evidence="3" id="KW-0418">Kinase</keyword>
<comment type="caution">
    <text evidence="6">The sequence shown here is derived from an EMBL/GenBank/DDBJ whole genome shotgun (WGS) entry which is preliminary data.</text>
</comment>
<evidence type="ECO:0000259" key="5">
    <source>
        <dbReference type="Pfam" id="PF07714"/>
    </source>
</evidence>
<dbReference type="Pfam" id="PF07714">
    <property type="entry name" value="PK_Tyr_Ser-Thr"/>
    <property type="match status" value="1"/>
</dbReference>
<gene>
    <name evidence="6" type="ORF">POM88_012781</name>
</gene>
<sequence>METVKKLDVTTSKENIDIESEVKIISNVHHRNIIRLLGCSGKGPVKLLVYKYMENGSIGMFLYGELPLDFQLQSFMFNMNYIYFGRRGRSRCRGIATAKERALYLGLVLWLLVRFASSKVMKPSSTCFPCTGSAKRLVKAALQEVARKRETRYSDCRRIEKKVQRHFHDDITFVVLFLNHDLIS</sequence>
<dbReference type="InterPro" id="IPR011009">
    <property type="entry name" value="Kinase-like_dom_sf"/>
</dbReference>
<proteinExistence type="predicted"/>
<evidence type="ECO:0000313" key="6">
    <source>
        <dbReference type="EMBL" id="KAK1393725.1"/>
    </source>
</evidence>
<dbReference type="InterPro" id="IPR001245">
    <property type="entry name" value="Ser-Thr/Tyr_kinase_cat_dom"/>
</dbReference>
<protein>
    <recommendedName>
        <fullName evidence="5">Serine-threonine/tyrosine-protein kinase catalytic domain-containing protein</fullName>
    </recommendedName>
</protein>
<accession>A0AAD8IXD3</accession>
<dbReference type="AlphaFoldDB" id="A0AAD8IXD3"/>
<keyword evidence="7" id="KW-1185">Reference proteome</keyword>
<organism evidence="6 7">
    <name type="scientific">Heracleum sosnowskyi</name>
    <dbReference type="NCBI Taxonomy" id="360622"/>
    <lineage>
        <taxon>Eukaryota</taxon>
        <taxon>Viridiplantae</taxon>
        <taxon>Streptophyta</taxon>
        <taxon>Embryophyta</taxon>
        <taxon>Tracheophyta</taxon>
        <taxon>Spermatophyta</taxon>
        <taxon>Magnoliopsida</taxon>
        <taxon>eudicotyledons</taxon>
        <taxon>Gunneridae</taxon>
        <taxon>Pentapetalae</taxon>
        <taxon>asterids</taxon>
        <taxon>campanulids</taxon>
        <taxon>Apiales</taxon>
        <taxon>Apiaceae</taxon>
        <taxon>Apioideae</taxon>
        <taxon>apioid superclade</taxon>
        <taxon>Tordylieae</taxon>
        <taxon>Tordyliinae</taxon>
        <taxon>Heracleum</taxon>
    </lineage>
</organism>
<name>A0AAD8IXD3_9APIA</name>
<dbReference type="InterPro" id="IPR052059">
    <property type="entry name" value="CR_Ser/Thr_kinase"/>
</dbReference>
<dbReference type="GO" id="GO:0004672">
    <property type="term" value="F:protein kinase activity"/>
    <property type="evidence" value="ECO:0007669"/>
    <property type="project" value="InterPro"/>
</dbReference>
<dbReference type="Gene3D" id="3.60.40.10">
    <property type="entry name" value="PPM-type phosphatase domain"/>
    <property type="match status" value="1"/>
</dbReference>
<dbReference type="InterPro" id="IPR036457">
    <property type="entry name" value="PPM-type-like_dom_sf"/>
</dbReference>
<feature type="domain" description="Serine-threonine/tyrosine-protein kinase catalytic" evidence="5">
    <location>
        <begin position="4"/>
        <end position="64"/>
    </location>
</feature>
<evidence type="ECO:0000256" key="3">
    <source>
        <dbReference type="ARBA" id="ARBA00022777"/>
    </source>
</evidence>
<evidence type="ECO:0000256" key="4">
    <source>
        <dbReference type="ARBA" id="ARBA00022840"/>
    </source>
</evidence>